<dbReference type="EMBL" id="CADEAL010000691">
    <property type="protein sequence ID" value="CAB1423897.1"/>
    <property type="molecule type" value="Genomic_DNA"/>
</dbReference>
<organism evidence="1 2">
    <name type="scientific">Pleuronectes platessa</name>
    <name type="common">European plaice</name>
    <dbReference type="NCBI Taxonomy" id="8262"/>
    <lineage>
        <taxon>Eukaryota</taxon>
        <taxon>Metazoa</taxon>
        <taxon>Chordata</taxon>
        <taxon>Craniata</taxon>
        <taxon>Vertebrata</taxon>
        <taxon>Euteleostomi</taxon>
        <taxon>Actinopterygii</taxon>
        <taxon>Neopterygii</taxon>
        <taxon>Teleostei</taxon>
        <taxon>Neoteleostei</taxon>
        <taxon>Acanthomorphata</taxon>
        <taxon>Carangaria</taxon>
        <taxon>Pleuronectiformes</taxon>
        <taxon>Pleuronectoidei</taxon>
        <taxon>Pleuronectidae</taxon>
        <taxon>Pleuronectes</taxon>
    </lineage>
</organism>
<gene>
    <name evidence="1" type="ORF">PLEPLA_LOCUS11818</name>
</gene>
<comment type="caution">
    <text evidence="1">The sequence shown here is derived from an EMBL/GenBank/DDBJ whole genome shotgun (WGS) entry which is preliminary data.</text>
</comment>
<evidence type="ECO:0000313" key="2">
    <source>
        <dbReference type="Proteomes" id="UP001153269"/>
    </source>
</evidence>
<keyword evidence="2" id="KW-1185">Reference proteome</keyword>
<protein>
    <submittedName>
        <fullName evidence="1">Uncharacterized protein</fullName>
    </submittedName>
</protein>
<dbReference type="Proteomes" id="UP001153269">
    <property type="component" value="Unassembled WGS sequence"/>
</dbReference>
<sequence>MEQAGYDFITVLFSLKLETVQRLFGMKGEGQARECGSEAGQAKRRRRETRGLIIKQSMCAISRMTLQGARPGAAHHLTCSSLTHHLQDIYPGRAPSHRQFLHDITVSVEPQLEPMFLECKMKKKLKSQGGRGEEERCFRLKNKLERDKSEFEALRVGRPSVVSCPQPWINSLLPPEPQIEHHYSGCNGKAQETGFKRLSCLNQPKVEELKKQSKIM</sequence>
<name>A0A9N7U4J8_PLEPL</name>
<reference evidence="1" key="1">
    <citation type="submission" date="2020-03" db="EMBL/GenBank/DDBJ databases">
        <authorList>
            <person name="Weist P."/>
        </authorList>
    </citation>
    <scope>NUCLEOTIDE SEQUENCE</scope>
</reference>
<evidence type="ECO:0000313" key="1">
    <source>
        <dbReference type="EMBL" id="CAB1423897.1"/>
    </source>
</evidence>
<proteinExistence type="predicted"/>
<dbReference type="AlphaFoldDB" id="A0A9N7U4J8"/>
<accession>A0A9N7U4J8</accession>